<evidence type="ECO:0000313" key="5">
    <source>
        <dbReference type="EMBL" id="MBW3091648.1"/>
    </source>
</evidence>
<dbReference type="Proteomes" id="UP000700815">
    <property type="component" value="Unassembled WGS sequence"/>
</dbReference>
<dbReference type="CDD" id="cd11315">
    <property type="entry name" value="AmyAc_bac1_AmyA"/>
    <property type="match status" value="1"/>
</dbReference>
<dbReference type="RefSeq" id="WP_219057754.1">
    <property type="nucleotide sequence ID" value="NZ_JAHBBH010000002.1"/>
</dbReference>
<evidence type="ECO:0000313" key="6">
    <source>
        <dbReference type="Proteomes" id="UP000700815"/>
    </source>
</evidence>
<evidence type="ECO:0000259" key="3">
    <source>
        <dbReference type="SMART" id="SM00642"/>
    </source>
</evidence>
<accession>A0ABS6WC76</accession>
<dbReference type="InterPro" id="IPR006047">
    <property type="entry name" value="GH13_cat_dom"/>
</dbReference>
<comment type="caution">
    <text evidence="5">The sequence shown here is derived from an EMBL/GenBank/DDBJ whole genome shotgun (WGS) entry which is preliminary data.</text>
</comment>
<dbReference type="Pfam" id="PF00128">
    <property type="entry name" value="Alpha-amylase"/>
    <property type="match status" value="1"/>
</dbReference>
<feature type="region of interest" description="Disordered" evidence="1">
    <location>
        <begin position="1"/>
        <end position="35"/>
    </location>
</feature>
<gene>
    <name evidence="5" type="ORF">KIH79_01500</name>
</gene>
<evidence type="ECO:0000259" key="2">
    <source>
        <dbReference type="SMART" id="SM00635"/>
    </source>
</evidence>
<feature type="domain" description="BIG2" evidence="2">
    <location>
        <begin position="968"/>
        <end position="1053"/>
    </location>
</feature>
<evidence type="ECO:0000259" key="4">
    <source>
        <dbReference type="SMART" id="SM01066"/>
    </source>
</evidence>
<reference evidence="5 6" key="1">
    <citation type="submission" date="2021-05" db="EMBL/GenBank/DDBJ databases">
        <title>Phylogenetic classification of ten novel species belonging to the genus Bifidobacterium comprising B. colchicus sp. nov., B. abeli sp. nov., B. bicoloris sp. nov., B. guerezis sp. nov., B. rosaliae sp. nov., B. santillanensis sp. nov., B. argentati sp. nov., B. amazzoni sp. nov., B. pluviali sp. nov., and B. pinnaculum sp. nov.</title>
        <authorList>
            <person name="Lugli G.A."/>
            <person name="Ruiz Garcia L."/>
            <person name="Margolles A."/>
            <person name="Ventura M."/>
        </authorList>
    </citation>
    <scope>NUCLEOTIDE SEQUENCE [LARGE SCALE GENOMIC DNA]</scope>
    <source>
        <strain evidence="5 6">82T10</strain>
    </source>
</reference>
<sequence length="1263" mass="134106">MTTGYPPDSQDSPQNAAPASPSSQRYGSPQPHRRSPIAKISTKAVAWLAAAATLFGGMSVATMSASADTAVTDSYANTRGNASFEAAREKYGLTESMDSGAILHAWMWSFDTIRKNMAAIAEAGYTSVQTEPMSHIKVNEANGKKFTENWYYVYQPISTSIGNFVVGTEDDLKALTAEAHKYGVRIIVDVVANHFTSDWNAIDSSWKDTSLFHKRSNCSGANGDNINYSNRWQVTQCHLLGLWDINTQNQTAANKMKEFLVQAVADGVDGFRFDAAKHVELPDELGEHSVYWDTILQNGAQYQYGEVLQGDSSLNYKGYADLFAKYSADGGGNTASSYGQTVRSAIRNGNLSAGTLSNLSTGGAKNDQLVTWVESHDNYANGDKESTYLNDYQLKMGWALVASRQAGAPLYFNRPVGSGGSNPQFAERSQLGDAGDDMWKDKSVVAVNHFRNAMDGEAEYLRNCNGQNSCLMVERYVSDGNHANDGVVIANMGGDQSLVGSATTLDDGTYQDQVNGGTITVASGKITAGTAKGNAVSVYYDASGSTAKVASVSATASTSFSTDTATVTLYAKNVKNAKYATSEGKSGSFKDGDTIEVGGSLKVGGKVTVTVTATNAQTGETLTNTYTYTKTEVEAQHLASQYQTKTNAAKKTITVDGKMNDWDSSMIIAQGAANDDPRVYRPNSMYEVPIDLYTLYGTYDDDNLYLMWEMTNVQDVVAPNDNYPLSQGTLFNTMNVPFFFAFDTGDSSTRIGKSAQLNTGGTLWDSGITWQNKLNKVLAISTNGANGPWIYGGGSDGLNANAQYGPAANKKTETKKSGIAFKYGTGILSSQVNGIDGAYGTNNGRVPGDMKSGSSAKWVNFNEKGHNSSTMDFHYEMSVPLSELGTDAATIAKSGLGVQLVATMGKSGMDALPYDLAVNDNADLDDSAGSQENNSFEKSDPDNFTVNFARIGGSDDSGSGEGKDDTVKVTSVAISGDGVSDGKLNVDLADGTTTAQLAATVKPDNATNKQVTWKSSDTSVATVDKNGLVTFVKAGSTTITASVDGKSATVAVTVTGKKPVAANTTVFYPSTGFGKDSTYLHYRVGDGEWTTVPGVKMTAACDGWVSYTIKGVKEQQVEFVVTNGSGNWDNNGGKNYRASGATIVLKDGQLGSVAPCEAVAEKTPMTVYYKPTAAWKTVKMSYTIGTKTTNNVTMKAACDGWYIATIPDAGGKKVKTAFTSGSDWDANGWTNGKGNGYWGTGDTLAVTGGQSIADVTPNCVVKQ</sequence>
<dbReference type="Pfam" id="PF03423">
    <property type="entry name" value="CBM_25"/>
    <property type="match status" value="1"/>
</dbReference>
<dbReference type="InterPro" id="IPR003343">
    <property type="entry name" value="Big_2"/>
</dbReference>
<dbReference type="PANTHER" id="PTHR43447">
    <property type="entry name" value="ALPHA-AMYLASE"/>
    <property type="match status" value="1"/>
</dbReference>
<dbReference type="Pfam" id="PF02368">
    <property type="entry name" value="Big_2"/>
    <property type="match status" value="1"/>
</dbReference>
<organism evidence="5 6">
    <name type="scientific">Bifidobacterium miconis</name>
    <dbReference type="NCBI Taxonomy" id="2834435"/>
    <lineage>
        <taxon>Bacteria</taxon>
        <taxon>Bacillati</taxon>
        <taxon>Actinomycetota</taxon>
        <taxon>Actinomycetes</taxon>
        <taxon>Bifidobacteriales</taxon>
        <taxon>Bifidobacteriaceae</taxon>
        <taxon>Bifidobacterium</taxon>
    </lineage>
</organism>
<dbReference type="SMART" id="SM00635">
    <property type="entry name" value="BID_2"/>
    <property type="match status" value="1"/>
</dbReference>
<dbReference type="InterPro" id="IPR005085">
    <property type="entry name" value="CBM25"/>
</dbReference>
<feature type="domain" description="Carbohydrate binding module family 25" evidence="4">
    <location>
        <begin position="1162"/>
        <end position="1237"/>
    </location>
</feature>
<proteinExistence type="predicted"/>
<feature type="region of interest" description="Disordered" evidence="1">
    <location>
        <begin position="923"/>
        <end position="942"/>
    </location>
</feature>
<feature type="compositionally biased region" description="Low complexity" evidence="1">
    <location>
        <begin position="9"/>
        <end position="24"/>
    </location>
</feature>
<dbReference type="SMART" id="SM00642">
    <property type="entry name" value="Aamy"/>
    <property type="match status" value="1"/>
</dbReference>
<keyword evidence="6" id="KW-1185">Reference proteome</keyword>
<feature type="domain" description="Glycosyl hydrolase family 13 catalytic" evidence="3">
    <location>
        <begin position="100"/>
        <end position="451"/>
    </location>
</feature>
<protein>
    <submittedName>
        <fullName evidence="5">Ig-like domain-containing protein</fullName>
    </submittedName>
</protein>
<name>A0ABS6WC76_9BIFI</name>
<feature type="domain" description="Carbohydrate binding module family 25" evidence="4">
    <location>
        <begin position="1061"/>
        <end position="1141"/>
    </location>
</feature>
<evidence type="ECO:0000256" key="1">
    <source>
        <dbReference type="SAM" id="MobiDB-lite"/>
    </source>
</evidence>
<dbReference type="EMBL" id="JAHBBH010000002">
    <property type="protein sequence ID" value="MBW3091648.1"/>
    <property type="molecule type" value="Genomic_DNA"/>
</dbReference>
<dbReference type="SMART" id="SM01066">
    <property type="entry name" value="CBM_25"/>
    <property type="match status" value="2"/>
</dbReference>